<feature type="compositionally biased region" description="Low complexity" evidence="1">
    <location>
        <begin position="448"/>
        <end position="457"/>
    </location>
</feature>
<comment type="caution">
    <text evidence="2">The sequence shown here is derived from an EMBL/GenBank/DDBJ whole genome shotgun (WGS) entry which is preliminary data.</text>
</comment>
<feature type="region of interest" description="Disordered" evidence="1">
    <location>
        <begin position="62"/>
        <end position="81"/>
    </location>
</feature>
<protein>
    <submittedName>
        <fullName evidence="2">(raccoon dog) hypothetical protein</fullName>
    </submittedName>
</protein>
<gene>
    <name evidence="2" type="ORF">NYPRO_LOCUS6758</name>
</gene>
<feature type="region of interest" description="Disordered" evidence="1">
    <location>
        <begin position="521"/>
        <end position="565"/>
    </location>
</feature>
<feature type="compositionally biased region" description="Low complexity" evidence="1">
    <location>
        <begin position="521"/>
        <end position="535"/>
    </location>
</feature>
<dbReference type="AlphaFoldDB" id="A0A811YCF9"/>
<sequence>MFKHWRISENTLTSVVPCVSTEKLLTPSLHRLNFVHILKDTSSNKAISCPGSKGCFGGLTRRLSQGGGQNGHGPLPLSRAQDSGRGLRRALARQMSRALGVHRTRGTPRTMKPWGGGPSAARAVGSRCCRSRAPNCTPRGDPDLLATERRRLRCILRPSNWNDAAGISRPSPTGLPSHPNPCRWQKRRAVSKQVVRDAVTHETPKHPHGPRVLLRTPGSREVGRSRRRGPRGQGGRTGQARPSGSWERPGHSRGDTEGAAAAPPHRGGPGAADGASQGVRVRGFGPRSAVTGHAALGRRTRGERPFRRLRLGSAPRKRPRRGRCWAHGLQPRRGSDGGGAATGTSARPRPGGAHAGSRGWGAPARRGPHRCVPKAEARASPRRARLQGRAAAPGLRLHSRGFRPQGAGAGLARALGVAPPGGLLRALIPATRRLGPRPPGPCFAARTRAARQGRGTRCSSHGLDPRGAQAAEERRGRRAASACLQAAAVYTATSGSRGGHTGVTRKAGPCWECRAAVLVGPRGPLRQGGLPRRPQAGTGGRPGGRPEADGAAGRARHGLRAQVPPSAKLEVETACSLVPAPAVRPRSCSAGPARKPGLHGVSAASPAAAPEPEPSRGDLAGTAVGTASRGKPALPGPGQQEAPRLPGGLPPHSANEKPPPSPAANEKPPPHSAREKPPPPSNGLSFHTAPPTPFHIKEFPARQHFPACESSSPAWEAENPVAPSPEEAVNTVTCLKSLKSIFVGYVASEATGKEFCSSKTISCLLRSQFSSDVDLGFAGCNPPPGFPDKTPSYR</sequence>
<reference evidence="2" key="1">
    <citation type="submission" date="2020-12" db="EMBL/GenBank/DDBJ databases">
        <authorList>
            <consortium name="Molecular Ecology Group"/>
        </authorList>
    </citation>
    <scope>NUCLEOTIDE SEQUENCE</scope>
    <source>
        <strain evidence="2">TBG_1078</strain>
    </source>
</reference>
<evidence type="ECO:0000256" key="1">
    <source>
        <dbReference type="SAM" id="MobiDB-lite"/>
    </source>
</evidence>
<feature type="compositionally biased region" description="Basic residues" evidence="1">
    <location>
        <begin position="307"/>
        <end position="324"/>
    </location>
</feature>
<feature type="region of interest" description="Disordered" evidence="1">
    <location>
        <begin position="582"/>
        <end position="723"/>
    </location>
</feature>
<dbReference type="Proteomes" id="UP000645828">
    <property type="component" value="Unassembled WGS sequence"/>
</dbReference>
<evidence type="ECO:0000313" key="2">
    <source>
        <dbReference type="EMBL" id="CAD7673963.1"/>
    </source>
</evidence>
<dbReference type="EMBL" id="CAJHUB010000672">
    <property type="protein sequence ID" value="CAD7673963.1"/>
    <property type="molecule type" value="Genomic_DNA"/>
</dbReference>
<evidence type="ECO:0000313" key="3">
    <source>
        <dbReference type="Proteomes" id="UP000645828"/>
    </source>
</evidence>
<feature type="compositionally biased region" description="Basic and acidic residues" evidence="1">
    <location>
        <begin position="194"/>
        <end position="205"/>
    </location>
</feature>
<keyword evidence="3" id="KW-1185">Reference proteome</keyword>
<feature type="region of interest" description="Disordered" evidence="1">
    <location>
        <begin position="161"/>
        <end position="390"/>
    </location>
</feature>
<organism evidence="2 3">
    <name type="scientific">Nyctereutes procyonoides</name>
    <name type="common">Raccoon dog</name>
    <name type="synonym">Canis procyonoides</name>
    <dbReference type="NCBI Taxonomy" id="34880"/>
    <lineage>
        <taxon>Eukaryota</taxon>
        <taxon>Metazoa</taxon>
        <taxon>Chordata</taxon>
        <taxon>Craniata</taxon>
        <taxon>Vertebrata</taxon>
        <taxon>Euteleostomi</taxon>
        <taxon>Mammalia</taxon>
        <taxon>Eutheria</taxon>
        <taxon>Laurasiatheria</taxon>
        <taxon>Carnivora</taxon>
        <taxon>Caniformia</taxon>
        <taxon>Canidae</taxon>
        <taxon>Nyctereutes</taxon>
    </lineage>
</organism>
<proteinExistence type="predicted"/>
<name>A0A811YCF9_NYCPR</name>
<accession>A0A811YCF9</accession>
<feature type="compositionally biased region" description="Basic and acidic residues" evidence="1">
    <location>
        <begin position="668"/>
        <end position="677"/>
    </location>
</feature>
<feature type="region of interest" description="Disordered" evidence="1">
    <location>
        <begin position="448"/>
        <end position="471"/>
    </location>
</feature>